<accession>A0A644YYK4</accession>
<organism evidence="1">
    <name type="scientific">bioreactor metagenome</name>
    <dbReference type="NCBI Taxonomy" id="1076179"/>
    <lineage>
        <taxon>unclassified sequences</taxon>
        <taxon>metagenomes</taxon>
        <taxon>ecological metagenomes</taxon>
    </lineage>
</organism>
<dbReference type="EMBL" id="VSSQ01006713">
    <property type="protein sequence ID" value="MPM33626.1"/>
    <property type="molecule type" value="Genomic_DNA"/>
</dbReference>
<gene>
    <name evidence="1" type="ORF">SDC9_80203</name>
</gene>
<proteinExistence type="predicted"/>
<evidence type="ECO:0000313" key="1">
    <source>
        <dbReference type="EMBL" id="MPM33626.1"/>
    </source>
</evidence>
<sequence>MEQSIKAIPFGVTAEGQAGLTVSTYGNLSPLRVEPQPQRGYVLAMQAMRREATLGGGETLSGRVIYGFDKLLTKEELENPESSCFGAFC</sequence>
<reference evidence="1" key="1">
    <citation type="submission" date="2019-08" db="EMBL/GenBank/DDBJ databases">
        <authorList>
            <person name="Kucharzyk K."/>
            <person name="Murdoch R.W."/>
            <person name="Higgins S."/>
            <person name="Loffler F."/>
        </authorList>
    </citation>
    <scope>NUCLEOTIDE SEQUENCE</scope>
</reference>
<name>A0A644YYK4_9ZZZZ</name>
<protein>
    <submittedName>
        <fullName evidence="1">Uncharacterized protein</fullName>
    </submittedName>
</protein>
<comment type="caution">
    <text evidence="1">The sequence shown here is derived from an EMBL/GenBank/DDBJ whole genome shotgun (WGS) entry which is preliminary data.</text>
</comment>
<dbReference type="AlphaFoldDB" id="A0A644YYK4"/>